<protein>
    <recommendedName>
        <fullName evidence="7">NTR domain-containing protein</fullName>
    </recommendedName>
</protein>
<evidence type="ECO:0000256" key="1">
    <source>
        <dbReference type="ARBA" id="ARBA00004613"/>
    </source>
</evidence>
<evidence type="ECO:0000256" key="6">
    <source>
        <dbReference type="SAM" id="SignalP"/>
    </source>
</evidence>
<sequence length="713" mass="80076">MKCDILIRWCDYLTLLLFSSYISEGAFGNPTRSDSKRNGDTLNSSTSLHNSTDPVYSPWSSWTECSVTCGTGISSRTRTCLKSGYNSRGVYVPLCHGEYAEHKICNLKICLVKSDVREYQCSQYNNQIIAGKSIKSWIPANGGPNPCELRCEATTEKLVYGFGKASDGTPCPPLGVCLDGRCLRQGCDSLLGSGIDLDMCGVCGGRNSSCVHYKDVYEGQPSSSESRSPYYEIVVIPSGVRNLIIRQPLGKNILALQDRSKGIIFNGDQNQNKYGGHYEISGSIVEYGKLDVLAEQLLAKGPLTQELKVLVLLRSHNPGIYYEYWLPKQNHNPRHTHYPHPTPSLPTIQMPRKSQSYSVPFYNSNPTQTAYVPNRHPTKPPFAYGFGEKPQIGLESPVFRHILSTSPPTSETKSAVAVKPFEPKFHLPFKRGVLKPKPARDFYATYRNASRTKSPSWNHQAEAPSNDDGFPDSTQGDSSSSNGRHQNVISNSVVEDKKPKFSLSKQPKNFGIVVNKRVEDSAKNKVPNGRLKYSLEGNNSNEAYVNSSDLYTSPSLTINVLPDNVKSKYLIGKKADETLKPRPTRGGGCEPCQRSRNQLQHFCISDFVIRALVTGFEFVHGETRYELDVQQSFKNTLSLLPKEYVWSPDTCRCPKLRPGKEYIVMGRSDNTYRKRESRLLVDRTSFVRTFNPKYVRRLLKLRKEQQKKCRKFS</sequence>
<dbReference type="AlphaFoldDB" id="A0AAV6V6S9"/>
<evidence type="ECO:0000256" key="3">
    <source>
        <dbReference type="ARBA" id="ARBA00023157"/>
    </source>
</evidence>
<keyword evidence="2" id="KW-0964">Secreted</keyword>
<feature type="region of interest" description="Disordered" evidence="5">
    <location>
        <begin position="449"/>
        <end position="502"/>
    </location>
</feature>
<dbReference type="SUPFAM" id="SSF50242">
    <property type="entry name" value="TIMP-like"/>
    <property type="match status" value="1"/>
</dbReference>
<dbReference type="PROSITE" id="PS50092">
    <property type="entry name" value="TSP1"/>
    <property type="match status" value="1"/>
</dbReference>
<dbReference type="GO" id="GO:0005576">
    <property type="term" value="C:extracellular region"/>
    <property type="evidence" value="ECO:0007669"/>
    <property type="project" value="UniProtKB-SubCell"/>
</dbReference>
<dbReference type="InterPro" id="IPR000884">
    <property type="entry name" value="TSP1_rpt"/>
</dbReference>
<dbReference type="PANTHER" id="PTHR13723">
    <property type="entry name" value="ADAMTS A DISINTEGRIN AND METALLOPROTEASE WITH THROMBOSPONDIN MOTIFS PROTEASE"/>
    <property type="match status" value="1"/>
</dbReference>
<feature type="compositionally biased region" description="Polar residues" evidence="5">
    <location>
        <begin position="472"/>
        <end position="493"/>
    </location>
</feature>
<dbReference type="Pfam" id="PF05986">
    <property type="entry name" value="ADAMTS_spacer1"/>
    <property type="match status" value="1"/>
</dbReference>
<dbReference type="SMART" id="SM00209">
    <property type="entry name" value="TSP1"/>
    <property type="match status" value="1"/>
</dbReference>
<dbReference type="InterPro" id="IPR036383">
    <property type="entry name" value="TSP1_rpt_sf"/>
</dbReference>
<keyword evidence="3 4" id="KW-1015">Disulfide bond</keyword>
<gene>
    <name evidence="8" type="ORF">JTE90_010590</name>
</gene>
<feature type="compositionally biased region" description="Low complexity" evidence="5">
    <location>
        <begin position="41"/>
        <end position="52"/>
    </location>
</feature>
<evidence type="ECO:0000256" key="2">
    <source>
        <dbReference type="ARBA" id="ARBA00022525"/>
    </source>
</evidence>
<evidence type="ECO:0000256" key="5">
    <source>
        <dbReference type="SAM" id="MobiDB-lite"/>
    </source>
</evidence>
<evidence type="ECO:0000259" key="7">
    <source>
        <dbReference type="PROSITE" id="PS50189"/>
    </source>
</evidence>
<feature type="disulfide bond" evidence="4">
    <location>
        <begin position="80"/>
        <end position="95"/>
    </location>
</feature>
<feature type="domain" description="NTR" evidence="7">
    <location>
        <begin position="589"/>
        <end position="709"/>
    </location>
</feature>
<dbReference type="GO" id="GO:0004222">
    <property type="term" value="F:metalloendopeptidase activity"/>
    <property type="evidence" value="ECO:0007669"/>
    <property type="project" value="TreeGrafter"/>
</dbReference>
<feature type="region of interest" description="Disordered" evidence="5">
    <location>
        <begin position="30"/>
        <end position="58"/>
    </location>
</feature>
<comment type="caution">
    <text evidence="8">The sequence shown here is derived from an EMBL/GenBank/DDBJ whole genome shotgun (WGS) entry which is preliminary data.</text>
</comment>
<dbReference type="GO" id="GO:0031012">
    <property type="term" value="C:extracellular matrix"/>
    <property type="evidence" value="ECO:0007669"/>
    <property type="project" value="TreeGrafter"/>
</dbReference>
<dbReference type="SMART" id="SM00643">
    <property type="entry name" value="C345C"/>
    <property type="match status" value="1"/>
</dbReference>
<evidence type="ECO:0000313" key="9">
    <source>
        <dbReference type="Proteomes" id="UP000827092"/>
    </source>
</evidence>
<dbReference type="Gene3D" id="2.40.50.120">
    <property type="match status" value="1"/>
</dbReference>
<feature type="disulfide bond" evidence="4">
    <location>
        <begin position="69"/>
        <end position="110"/>
    </location>
</feature>
<dbReference type="InterPro" id="IPR010294">
    <property type="entry name" value="ADAMTS_spacer1"/>
</dbReference>
<keyword evidence="6" id="KW-0732">Signal</keyword>
<reference evidence="8 9" key="1">
    <citation type="journal article" date="2022" name="Nat. Ecol. Evol.">
        <title>A masculinizing supergene underlies an exaggerated male reproductive morph in a spider.</title>
        <authorList>
            <person name="Hendrickx F."/>
            <person name="De Corte Z."/>
            <person name="Sonet G."/>
            <person name="Van Belleghem S.M."/>
            <person name="Kostlbacher S."/>
            <person name="Vangestel C."/>
        </authorList>
    </citation>
    <scope>NUCLEOTIDE SEQUENCE [LARGE SCALE GENOMIC DNA]</scope>
    <source>
        <strain evidence="8">W744_W776</strain>
    </source>
</reference>
<dbReference type="PANTHER" id="PTHR13723:SF317">
    <property type="entry name" value="ADAMTS_ADAMTS-LIKE SPACER 1 DOMAIN-CONTAINING PROTEIN"/>
    <property type="match status" value="1"/>
</dbReference>
<dbReference type="Pfam" id="PF01759">
    <property type="entry name" value="NTR"/>
    <property type="match status" value="1"/>
</dbReference>
<dbReference type="PRINTS" id="PR01857">
    <property type="entry name" value="ADAMTSFAMILY"/>
</dbReference>
<dbReference type="EMBL" id="JAFNEN010000160">
    <property type="protein sequence ID" value="KAG8191418.1"/>
    <property type="molecule type" value="Genomic_DNA"/>
</dbReference>
<dbReference type="InterPro" id="IPR050439">
    <property type="entry name" value="ADAMTS_ADAMTS-like"/>
</dbReference>
<dbReference type="GO" id="GO:0006508">
    <property type="term" value="P:proteolysis"/>
    <property type="evidence" value="ECO:0007669"/>
    <property type="project" value="TreeGrafter"/>
</dbReference>
<dbReference type="InterPro" id="IPR013273">
    <property type="entry name" value="ADAMTS/ADAMTS-like"/>
</dbReference>
<comment type="subcellular location">
    <subcellularLocation>
        <location evidence="1">Secreted</location>
    </subcellularLocation>
</comment>
<keyword evidence="9" id="KW-1185">Reference proteome</keyword>
<evidence type="ECO:0000256" key="4">
    <source>
        <dbReference type="PIRSR" id="PIRSR613273-3"/>
    </source>
</evidence>
<organism evidence="8 9">
    <name type="scientific">Oedothorax gibbosus</name>
    <dbReference type="NCBI Taxonomy" id="931172"/>
    <lineage>
        <taxon>Eukaryota</taxon>
        <taxon>Metazoa</taxon>
        <taxon>Ecdysozoa</taxon>
        <taxon>Arthropoda</taxon>
        <taxon>Chelicerata</taxon>
        <taxon>Arachnida</taxon>
        <taxon>Araneae</taxon>
        <taxon>Araneomorphae</taxon>
        <taxon>Entelegynae</taxon>
        <taxon>Araneoidea</taxon>
        <taxon>Linyphiidae</taxon>
        <taxon>Erigoninae</taxon>
        <taxon>Oedothorax</taxon>
    </lineage>
</organism>
<dbReference type="InterPro" id="IPR018933">
    <property type="entry name" value="Netrin_module_non-TIMP"/>
</dbReference>
<feature type="chain" id="PRO_5043708997" description="NTR domain-containing protein" evidence="6">
    <location>
        <begin position="26"/>
        <end position="713"/>
    </location>
</feature>
<feature type="compositionally biased region" description="Polar residues" evidence="5">
    <location>
        <begin position="449"/>
        <end position="459"/>
    </location>
</feature>
<proteinExistence type="predicted"/>
<name>A0AAV6V6S9_9ARAC</name>
<dbReference type="PROSITE" id="PS50189">
    <property type="entry name" value="NTR"/>
    <property type="match status" value="1"/>
</dbReference>
<evidence type="ECO:0000313" key="8">
    <source>
        <dbReference type="EMBL" id="KAG8191418.1"/>
    </source>
</evidence>
<dbReference type="Pfam" id="PF00090">
    <property type="entry name" value="TSP_1"/>
    <property type="match status" value="1"/>
</dbReference>
<dbReference type="Gene3D" id="2.60.120.830">
    <property type="match status" value="1"/>
</dbReference>
<accession>A0AAV6V6S9</accession>
<dbReference type="Gene3D" id="2.20.100.10">
    <property type="entry name" value="Thrombospondin type-1 (TSP1) repeat"/>
    <property type="match status" value="1"/>
</dbReference>
<dbReference type="InterPro" id="IPR001134">
    <property type="entry name" value="Netrin_domain"/>
</dbReference>
<dbReference type="CDD" id="cd03523">
    <property type="entry name" value="NTR_like"/>
    <property type="match status" value="1"/>
</dbReference>
<dbReference type="Proteomes" id="UP000827092">
    <property type="component" value="Unassembled WGS sequence"/>
</dbReference>
<feature type="disulfide bond" evidence="4">
    <location>
        <begin position="65"/>
        <end position="105"/>
    </location>
</feature>
<dbReference type="InterPro" id="IPR008993">
    <property type="entry name" value="TIMP-like_OB-fold"/>
</dbReference>
<feature type="signal peptide" evidence="6">
    <location>
        <begin position="1"/>
        <end position="25"/>
    </location>
</feature>
<dbReference type="GO" id="GO:0030198">
    <property type="term" value="P:extracellular matrix organization"/>
    <property type="evidence" value="ECO:0007669"/>
    <property type="project" value="InterPro"/>
</dbReference>
<dbReference type="SUPFAM" id="SSF82895">
    <property type="entry name" value="TSP-1 type 1 repeat"/>
    <property type="match status" value="1"/>
</dbReference>